<organism evidence="7 8">
    <name type="scientific">Pseudosporangium ferrugineum</name>
    <dbReference type="NCBI Taxonomy" id="439699"/>
    <lineage>
        <taxon>Bacteria</taxon>
        <taxon>Bacillati</taxon>
        <taxon>Actinomycetota</taxon>
        <taxon>Actinomycetes</taxon>
        <taxon>Micromonosporales</taxon>
        <taxon>Micromonosporaceae</taxon>
        <taxon>Pseudosporangium</taxon>
    </lineage>
</organism>
<comment type="caution">
    <text evidence="7">The sequence shown here is derived from an EMBL/GenBank/DDBJ whole genome shotgun (WGS) entry which is preliminary data.</text>
</comment>
<keyword evidence="3 7" id="KW-0238">DNA-binding</keyword>
<dbReference type="SUPFAM" id="SSF52540">
    <property type="entry name" value="P-loop containing nucleoside triphosphate hydrolases"/>
    <property type="match status" value="1"/>
</dbReference>
<dbReference type="GO" id="GO:0006355">
    <property type="term" value="P:regulation of DNA-templated transcription"/>
    <property type="evidence" value="ECO:0007669"/>
    <property type="project" value="InterPro"/>
</dbReference>
<feature type="domain" description="Bacterial transcriptional activator" evidence="6">
    <location>
        <begin position="99"/>
        <end position="240"/>
    </location>
</feature>
<dbReference type="PANTHER" id="PTHR35807">
    <property type="entry name" value="TRANSCRIPTIONAL REGULATOR REDD-RELATED"/>
    <property type="match status" value="1"/>
</dbReference>
<dbReference type="Proteomes" id="UP000239209">
    <property type="component" value="Unassembled WGS sequence"/>
</dbReference>
<dbReference type="Pfam" id="PF03704">
    <property type="entry name" value="BTAD"/>
    <property type="match status" value="1"/>
</dbReference>
<dbReference type="Gene3D" id="1.25.40.10">
    <property type="entry name" value="Tetratricopeptide repeat domain"/>
    <property type="match status" value="1"/>
</dbReference>
<dbReference type="RefSeq" id="WP_158277703.1">
    <property type="nucleotide sequence ID" value="NZ_PVZG01000002.1"/>
</dbReference>
<evidence type="ECO:0000256" key="2">
    <source>
        <dbReference type="ARBA" id="ARBA00023015"/>
    </source>
</evidence>
<dbReference type="SUPFAM" id="SSF46894">
    <property type="entry name" value="C-terminal effector domain of the bipartite response regulators"/>
    <property type="match status" value="1"/>
</dbReference>
<proteinExistence type="inferred from homology"/>
<reference evidence="7 8" key="1">
    <citation type="submission" date="2018-03" db="EMBL/GenBank/DDBJ databases">
        <title>Genomic Encyclopedia of Archaeal and Bacterial Type Strains, Phase II (KMG-II): from individual species to whole genera.</title>
        <authorList>
            <person name="Goeker M."/>
        </authorList>
    </citation>
    <scope>NUCLEOTIDE SEQUENCE [LARGE SCALE GENOMIC DNA]</scope>
    <source>
        <strain evidence="7 8">DSM 45348</strain>
    </source>
</reference>
<dbReference type="GO" id="GO:0003677">
    <property type="term" value="F:DNA binding"/>
    <property type="evidence" value="ECO:0007669"/>
    <property type="project" value="UniProtKB-KW"/>
</dbReference>
<evidence type="ECO:0000256" key="3">
    <source>
        <dbReference type="ARBA" id="ARBA00023125"/>
    </source>
</evidence>
<dbReference type="InterPro" id="IPR027417">
    <property type="entry name" value="P-loop_NTPase"/>
</dbReference>
<keyword evidence="4" id="KW-0804">Transcription</keyword>
<dbReference type="AlphaFoldDB" id="A0A2T0SEK5"/>
<evidence type="ECO:0000313" key="7">
    <source>
        <dbReference type="EMBL" id="PRY31856.1"/>
    </source>
</evidence>
<sequence>MTVEFRVLGDIEVRIDHRVVEVGHVRQRCVLAALLVDANQTVPVDQVVDRVWGNRVPQRARNAVAGYLSRLRRVLAGTDDARIVRQPGGYQLAVDPRAVDLHRFQELARGARTAGDTATAATLMDEALSLWRGEAFATLDVPWINAVREALGVQKLAVLLDRNDLALDRGQHAALVADLSAAVAAHPLDERLTGQLMRALYGCGRQAEALQHYDAIRLHLAEEVGVDPGPALRTLHLRILMADPALTVGAAAPAPQPAPRQVKGPVPRQLPASLRWFAGRDRELTALDTVLAESREHPATAVISAVSGTAGVGKTALAVRWAHRVADRFPDGQLHVNLRGCDPGGAAMDPAEAVRGFLDAFGVSPQRIPAGLAAKTGLYRSLLAGRRILVLLDDARDAAQVRPLLPGSPGCLAIVTSRVRLTDLVAADGAHPLMLGLLSSAESRDLLRWRLGAERLAAEPDAVEEIIARCERLPQALALAAAQAATDPCASLATIAASLRDGRPGPDGYDLHHPAADVRTVLSWPRHAPRRPHAAPLLGLPPGPDICDVARPG</sequence>
<feature type="domain" description="OmpR/PhoB-type" evidence="5">
    <location>
        <begin position="17"/>
        <end position="92"/>
    </location>
</feature>
<dbReference type="OrthoDB" id="7628974at2"/>
<dbReference type="InterPro" id="IPR051677">
    <property type="entry name" value="AfsR-DnrI-RedD_regulator"/>
</dbReference>
<dbReference type="Gene3D" id="3.40.50.300">
    <property type="entry name" value="P-loop containing nucleotide triphosphate hydrolases"/>
    <property type="match status" value="1"/>
</dbReference>
<evidence type="ECO:0000313" key="8">
    <source>
        <dbReference type="Proteomes" id="UP000239209"/>
    </source>
</evidence>
<protein>
    <submittedName>
        <fullName evidence="7">DNA-binding SARP family transcriptional activator</fullName>
    </submittedName>
</protein>
<evidence type="ECO:0000256" key="4">
    <source>
        <dbReference type="ARBA" id="ARBA00023163"/>
    </source>
</evidence>
<dbReference type="GO" id="GO:0000160">
    <property type="term" value="P:phosphorelay signal transduction system"/>
    <property type="evidence" value="ECO:0007669"/>
    <property type="project" value="InterPro"/>
</dbReference>
<dbReference type="InterPro" id="IPR036388">
    <property type="entry name" value="WH-like_DNA-bd_sf"/>
</dbReference>
<accession>A0A2T0SEK5</accession>
<dbReference type="InterPro" id="IPR016032">
    <property type="entry name" value="Sig_transdc_resp-reg_C-effctor"/>
</dbReference>
<dbReference type="InterPro" id="IPR001867">
    <property type="entry name" value="OmpR/PhoB-type_DNA-bd"/>
</dbReference>
<evidence type="ECO:0000259" key="5">
    <source>
        <dbReference type="SMART" id="SM00862"/>
    </source>
</evidence>
<dbReference type="SMART" id="SM00862">
    <property type="entry name" value="Trans_reg_C"/>
    <property type="match status" value="1"/>
</dbReference>
<dbReference type="PRINTS" id="PR00364">
    <property type="entry name" value="DISEASERSIST"/>
</dbReference>
<keyword evidence="8" id="KW-1185">Reference proteome</keyword>
<dbReference type="InterPro" id="IPR011990">
    <property type="entry name" value="TPR-like_helical_dom_sf"/>
</dbReference>
<dbReference type="SMART" id="SM01043">
    <property type="entry name" value="BTAD"/>
    <property type="match status" value="1"/>
</dbReference>
<evidence type="ECO:0000259" key="6">
    <source>
        <dbReference type="SMART" id="SM01043"/>
    </source>
</evidence>
<dbReference type="SUPFAM" id="SSF48452">
    <property type="entry name" value="TPR-like"/>
    <property type="match status" value="1"/>
</dbReference>
<name>A0A2T0SEK5_9ACTN</name>
<comment type="similarity">
    <text evidence="1">Belongs to the AfsR/DnrI/RedD regulatory family.</text>
</comment>
<evidence type="ECO:0000256" key="1">
    <source>
        <dbReference type="ARBA" id="ARBA00005820"/>
    </source>
</evidence>
<dbReference type="Gene3D" id="1.10.10.10">
    <property type="entry name" value="Winged helix-like DNA-binding domain superfamily/Winged helix DNA-binding domain"/>
    <property type="match status" value="1"/>
</dbReference>
<keyword evidence="2" id="KW-0805">Transcription regulation</keyword>
<dbReference type="CDD" id="cd15831">
    <property type="entry name" value="BTAD"/>
    <property type="match status" value="1"/>
</dbReference>
<dbReference type="InterPro" id="IPR005158">
    <property type="entry name" value="BTAD"/>
</dbReference>
<dbReference type="PANTHER" id="PTHR35807:SF1">
    <property type="entry name" value="TRANSCRIPTIONAL REGULATOR REDD"/>
    <property type="match status" value="1"/>
</dbReference>
<dbReference type="EMBL" id="PVZG01000002">
    <property type="protein sequence ID" value="PRY31856.1"/>
    <property type="molecule type" value="Genomic_DNA"/>
</dbReference>
<gene>
    <name evidence="7" type="ORF">CLV70_10267</name>
</gene>